<dbReference type="PANTHER" id="PTHR12967">
    <property type="entry name" value="PROTEIN SHQ1 HOMOLOG"/>
    <property type="match status" value="1"/>
</dbReference>
<dbReference type="InterPro" id="IPR007009">
    <property type="entry name" value="Shq1_C"/>
</dbReference>
<dbReference type="Pfam" id="PF04925">
    <property type="entry name" value="SHQ1"/>
    <property type="match status" value="1"/>
</dbReference>
<name>A0A9X6RNH5_HYPEX</name>
<dbReference type="Proteomes" id="UP000192578">
    <property type="component" value="Unassembled WGS sequence"/>
</dbReference>
<dbReference type="AlphaFoldDB" id="A0A9X6RNH5"/>
<gene>
    <name evidence="4" type="ORF">BV898_18445</name>
</gene>
<dbReference type="EMBL" id="MTYJ01000365">
    <property type="protein sequence ID" value="OWA54022.1"/>
    <property type="molecule type" value="Genomic_DNA"/>
</dbReference>
<dbReference type="InterPro" id="IPR039742">
    <property type="entry name" value="Shq1"/>
</dbReference>
<keyword evidence="5" id="KW-1185">Reference proteome</keyword>
<sequence length="465" mass="52842">MLTPRFTLSQDEQFVTVTIRVPFAKVSEAEVEVLDNELHFYSKPYHLRLYFTGDVVEEGLQTDYHCSEASFDIKVRKKVPGTRFTDLEMITKLLTPPGSWTLMGPAIEELDSGFDTPVSEDLQASKSETDCKFDWLLPQSMPEEEVGAGDATLGRHKYGFGLQQHGVFRGLTEELRLVLDVKDVDSLTPGQVRAAREELEAEAFEEEHYLADLFYNEEIDELLNFKPWWIEVANSPAPVNDKLYFTEDELDVLKELPRQHLHVPLDALPYTWSTLAELIFGYAYDYRTTMGSSTVESSWTVTKLSPTLSCLDSFVTIKDALRASFRRSLIYPLYRNFELSSQILKDVCKIFSLGRRALLKCLLTIRKLCAGTQENRYILNDLYITSYCVWIQTVQEAAVREICLEMAGLKFEKPEMDLDLVDTETAAQLALQEEEGSGSNTTTAKVDLEQVMAGLTIDSDDDEVE</sequence>
<organism evidence="4 5">
    <name type="scientific">Hypsibius exemplaris</name>
    <name type="common">Freshwater tardigrade</name>
    <dbReference type="NCBI Taxonomy" id="2072580"/>
    <lineage>
        <taxon>Eukaryota</taxon>
        <taxon>Metazoa</taxon>
        <taxon>Ecdysozoa</taxon>
        <taxon>Tardigrada</taxon>
        <taxon>Eutardigrada</taxon>
        <taxon>Parachela</taxon>
        <taxon>Hypsibioidea</taxon>
        <taxon>Hypsibiidae</taxon>
        <taxon>Hypsibius</taxon>
    </lineage>
</organism>
<dbReference type="Gene3D" id="2.60.40.790">
    <property type="match status" value="1"/>
</dbReference>
<dbReference type="GO" id="GO:0000493">
    <property type="term" value="P:box H/ACA snoRNP assembly"/>
    <property type="evidence" value="ECO:0007669"/>
    <property type="project" value="InterPro"/>
</dbReference>
<feature type="domain" description="CS" evidence="3">
    <location>
        <begin position="1"/>
        <end position="88"/>
    </location>
</feature>
<dbReference type="OrthoDB" id="73639at2759"/>
<evidence type="ECO:0000313" key="5">
    <source>
        <dbReference type="Proteomes" id="UP000192578"/>
    </source>
</evidence>
<evidence type="ECO:0000256" key="2">
    <source>
        <dbReference type="ARBA" id="ARBA00013750"/>
    </source>
</evidence>
<proteinExistence type="inferred from homology"/>
<evidence type="ECO:0000313" key="4">
    <source>
        <dbReference type="EMBL" id="OWA54022.1"/>
    </source>
</evidence>
<dbReference type="InterPro" id="IPR007052">
    <property type="entry name" value="CS_dom"/>
</dbReference>
<evidence type="ECO:0000259" key="3">
    <source>
        <dbReference type="PROSITE" id="PS51203"/>
    </source>
</evidence>
<reference evidence="5" key="1">
    <citation type="submission" date="2017-01" db="EMBL/GenBank/DDBJ databases">
        <title>Comparative genomics of anhydrobiosis in the tardigrade Hypsibius dujardini.</title>
        <authorList>
            <person name="Yoshida Y."/>
            <person name="Koutsovoulos G."/>
            <person name="Laetsch D."/>
            <person name="Stevens L."/>
            <person name="Kumar S."/>
            <person name="Horikawa D."/>
            <person name="Ishino K."/>
            <person name="Komine S."/>
            <person name="Tomita M."/>
            <person name="Blaxter M."/>
            <person name="Arakawa K."/>
        </authorList>
    </citation>
    <scope>NUCLEOTIDE SEQUENCE [LARGE SCALE GENOMIC DNA]</scope>
    <source>
        <strain evidence="5">Z151</strain>
    </source>
</reference>
<dbReference type="PANTHER" id="PTHR12967:SF0">
    <property type="entry name" value="PROTEIN SHQ1 HOMOLOG"/>
    <property type="match status" value="1"/>
</dbReference>
<accession>A0A9X6RNH5</accession>
<dbReference type="InterPro" id="IPR008978">
    <property type="entry name" value="HSP20-like_chaperone"/>
</dbReference>
<dbReference type="GO" id="GO:0051082">
    <property type="term" value="F:unfolded protein binding"/>
    <property type="evidence" value="ECO:0007669"/>
    <property type="project" value="TreeGrafter"/>
</dbReference>
<dbReference type="GO" id="GO:0005654">
    <property type="term" value="C:nucleoplasm"/>
    <property type="evidence" value="ECO:0007669"/>
    <property type="project" value="TreeGrafter"/>
</dbReference>
<dbReference type="SUPFAM" id="SSF49764">
    <property type="entry name" value="HSP20-like chaperones"/>
    <property type="match status" value="1"/>
</dbReference>
<evidence type="ECO:0000256" key="1">
    <source>
        <dbReference type="ARBA" id="ARBA00005607"/>
    </source>
</evidence>
<dbReference type="PROSITE" id="PS51203">
    <property type="entry name" value="CS"/>
    <property type="match status" value="1"/>
</dbReference>
<dbReference type="Pfam" id="PF21413">
    <property type="entry name" value="SHQ1-like_CS"/>
    <property type="match status" value="1"/>
</dbReference>
<comment type="caution">
    <text evidence="4">The sequence shown here is derived from an EMBL/GenBank/DDBJ whole genome shotgun (WGS) entry which is preliminary data.</text>
</comment>
<dbReference type="InterPro" id="IPR048696">
    <property type="entry name" value="SHQ1-like_CS"/>
</dbReference>
<dbReference type="GO" id="GO:0005737">
    <property type="term" value="C:cytoplasm"/>
    <property type="evidence" value="ECO:0007669"/>
    <property type="project" value="TreeGrafter"/>
</dbReference>
<protein>
    <recommendedName>
        <fullName evidence="2">Protein SHQ1 homolog</fullName>
    </recommendedName>
</protein>
<comment type="similarity">
    <text evidence="1">Belongs to the SHQ1 family.</text>
</comment>